<evidence type="ECO:0000256" key="1">
    <source>
        <dbReference type="ARBA" id="ARBA00022729"/>
    </source>
</evidence>
<dbReference type="GeneID" id="106807001"/>
<evidence type="ECO:0000259" key="6">
    <source>
        <dbReference type="PROSITE" id="PS50835"/>
    </source>
</evidence>
<dbReference type="InterPro" id="IPR007110">
    <property type="entry name" value="Ig-like_dom"/>
</dbReference>
<evidence type="ECO:0000256" key="5">
    <source>
        <dbReference type="SAM" id="SignalP"/>
    </source>
</evidence>
<dbReference type="RefSeq" id="XP_014664684.1">
    <property type="nucleotide sequence ID" value="XM_014809198.1"/>
</dbReference>
<feature type="chain" id="PRO_5045231639" evidence="5">
    <location>
        <begin position="23"/>
        <end position="361"/>
    </location>
</feature>
<dbReference type="SUPFAM" id="SSF48726">
    <property type="entry name" value="Immunoglobulin"/>
    <property type="match status" value="3"/>
</dbReference>
<feature type="domain" description="Ig-like" evidence="6">
    <location>
        <begin position="239"/>
        <end position="333"/>
    </location>
</feature>
<keyword evidence="1 5" id="KW-0732">Signal</keyword>
<feature type="domain" description="Ig-like" evidence="6">
    <location>
        <begin position="149"/>
        <end position="236"/>
    </location>
</feature>
<evidence type="ECO:0000256" key="3">
    <source>
        <dbReference type="ARBA" id="ARBA00023157"/>
    </source>
</evidence>
<evidence type="ECO:0000256" key="4">
    <source>
        <dbReference type="ARBA" id="ARBA00023319"/>
    </source>
</evidence>
<dbReference type="Proteomes" id="UP000695022">
    <property type="component" value="Unplaced"/>
</dbReference>
<gene>
    <name evidence="8" type="primary">LOC106807001</name>
</gene>
<evidence type="ECO:0000313" key="8">
    <source>
        <dbReference type="RefSeq" id="XP_014664684.1"/>
    </source>
</evidence>
<keyword evidence="2" id="KW-0677">Repeat</keyword>
<dbReference type="InterPro" id="IPR003598">
    <property type="entry name" value="Ig_sub2"/>
</dbReference>
<reference evidence="8" key="1">
    <citation type="submission" date="2025-08" db="UniProtKB">
        <authorList>
            <consortium name="RefSeq"/>
        </authorList>
    </citation>
    <scope>IDENTIFICATION</scope>
</reference>
<dbReference type="InterPro" id="IPR036179">
    <property type="entry name" value="Ig-like_dom_sf"/>
</dbReference>
<dbReference type="Pfam" id="PF13927">
    <property type="entry name" value="Ig_3"/>
    <property type="match status" value="2"/>
</dbReference>
<keyword evidence="3" id="KW-1015">Disulfide bond</keyword>
<dbReference type="CDD" id="cd00096">
    <property type="entry name" value="Ig"/>
    <property type="match status" value="1"/>
</dbReference>
<sequence length="361" mass="39149">MIDLRLATLATVALCLSSAVIAQDAQPPGPAQDAPLPGGQPNILSVSDNVTLREGDMLSLKCKVENAGSDANVVWFHNLIPGVYQRLISLGDIRVTVDSRISVEVNTATNEYSIKIDDVKKEDGGVYQCQITTSVPVTRSVTVVVQTRPVIIDILGSEQISEGMTVNMSCNATGIPEPTIYWKRMNNIPMPMGDVKYEGQFITIVNATKEDRGVYTCVAENGIEEPDSRDIPLLITFSPFIVTPRAKYSSETGATAELECVIEGYPDPVITWYNHMDEEVTDFGAFRTKNVVGSDDRKTSTLQVNNVKTEHFGAYRCHAANDLGEADGYVELSHGISAASSVTMAMTSLMLLLLGSLSMMS</sequence>
<dbReference type="PANTHER" id="PTHR12231:SF220">
    <property type="entry name" value="LACHESIN"/>
    <property type="match status" value="1"/>
</dbReference>
<evidence type="ECO:0000256" key="2">
    <source>
        <dbReference type="ARBA" id="ARBA00022737"/>
    </source>
</evidence>
<dbReference type="Gene3D" id="2.60.40.10">
    <property type="entry name" value="Immunoglobulins"/>
    <property type="match status" value="3"/>
</dbReference>
<dbReference type="InterPro" id="IPR013783">
    <property type="entry name" value="Ig-like_fold"/>
</dbReference>
<feature type="signal peptide" evidence="5">
    <location>
        <begin position="1"/>
        <end position="22"/>
    </location>
</feature>
<accession>A0ABM1DXL3</accession>
<dbReference type="Pfam" id="PF07679">
    <property type="entry name" value="I-set"/>
    <property type="match status" value="1"/>
</dbReference>
<dbReference type="InterPro" id="IPR003599">
    <property type="entry name" value="Ig_sub"/>
</dbReference>
<dbReference type="InterPro" id="IPR051170">
    <property type="entry name" value="Neural/epithelial_adhesion"/>
</dbReference>
<organism evidence="7 8">
    <name type="scientific">Priapulus caudatus</name>
    <name type="common">Priapulid worm</name>
    <dbReference type="NCBI Taxonomy" id="37621"/>
    <lineage>
        <taxon>Eukaryota</taxon>
        <taxon>Metazoa</taxon>
        <taxon>Ecdysozoa</taxon>
        <taxon>Scalidophora</taxon>
        <taxon>Priapulida</taxon>
        <taxon>Priapulimorpha</taxon>
        <taxon>Priapulimorphida</taxon>
        <taxon>Priapulidae</taxon>
        <taxon>Priapulus</taxon>
    </lineage>
</organism>
<proteinExistence type="predicted"/>
<keyword evidence="7" id="KW-1185">Reference proteome</keyword>
<name>A0ABM1DXL3_PRICU</name>
<feature type="domain" description="Ig-like" evidence="6">
    <location>
        <begin position="41"/>
        <end position="142"/>
    </location>
</feature>
<keyword evidence="4" id="KW-0393">Immunoglobulin domain</keyword>
<evidence type="ECO:0000313" key="7">
    <source>
        <dbReference type="Proteomes" id="UP000695022"/>
    </source>
</evidence>
<protein>
    <submittedName>
        <fullName evidence="8">Lachesin-like</fullName>
    </submittedName>
</protein>
<dbReference type="SMART" id="SM00409">
    <property type="entry name" value="IG"/>
    <property type="match status" value="3"/>
</dbReference>
<dbReference type="PANTHER" id="PTHR12231">
    <property type="entry name" value="CTX-RELATED TYPE I TRANSMEMBRANE PROTEIN"/>
    <property type="match status" value="1"/>
</dbReference>
<dbReference type="SMART" id="SM00408">
    <property type="entry name" value="IGc2"/>
    <property type="match status" value="3"/>
</dbReference>
<dbReference type="InterPro" id="IPR013098">
    <property type="entry name" value="Ig_I-set"/>
</dbReference>
<dbReference type="PROSITE" id="PS50835">
    <property type="entry name" value="IG_LIKE"/>
    <property type="match status" value="3"/>
</dbReference>